<organism evidence="13 14">
    <name type="scientific">Trichinella spiralis</name>
    <name type="common">Trichina worm</name>
    <dbReference type="NCBI Taxonomy" id="6334"/>
    <lineage>
        <taxon>Eukaryota</taxon>
        <taxon>Metazoa</taxon>
        <taxon>Ecdysozoa</taxon>
        <taxon>Nematoda</taxon>
        <taxon>Enoplea</taxon>
        <taxon>Dorylaimia</taxon>
        <taxon>Trichinellida</taxon>
        <taxon>Trichinellidae</taxon>
        <taxon>Trichinella</taxon>
    </lineage>
</organism>
<keyword evidence="7" id="KW-0812">Transmembrane</keyword>
<evidence type="ECO:0000256" key="3">
    <source>
        <dbReference type="ARBA" id="ARBA00004922"/>
    </source>
</evidence>
<evidence type="ECO:0000256" key="1">
    <source>
        <dbReference type="ARBA" id="ARBA00001946"/>
    </source>
</evidence>
<evidence type="ECO:0000256" key="4">
    <source>
        <dbReference type="ARBA" id="ARBA00005432"/>
    </source>
</evidence>
<evidence type="ECO:0000256" key="2">
    <source>
        <dbReference type="ARBA" id="ARBA00004586"/>
    </source>
</evidence>
<keyword evidence="10" id="KW-1133">Transmembrane helix</keyword>
<evidence type="ECO:0000256" key="9">
    <source>
        <dbReference type="ARBA" id="ARBA00022842"/>
    </source>
</evidence>
<evidence type="ECO:0000256" key="10">
    <source>
        <dbReference type="ARBA" id="ARBA00022989"/>
    </source>
</evidence>
<dbReference type="PANTHER" id="PTHR21528:SF0">
    <property type="entry name" value="DEHYDRODOLICHYL DIPHOSPHATE SYNTHASE COMPLEX SUBUNIT NUS1"/>
    <property type="match status" value="1"/>
</dbReference>
<protein>
    <recommendedName>
        <fullName evidence="5">ditrans,polycis-polyprenyl diphosphate synthase [(2E,6E)-farnesyldiphosphate specific]</fullName>
        <ecNumber evidence="5">2.5.1.87</ecNumber>
    </recommendedName>
</protein>
<keyword evidence="14" id="KW-1185">Reference proteome</keyword>
<accession>A0ABR3K3C0</accession>
<comment type="catalytic activity">
    <reaction evidence="12">
        <text>n isopentenyl diphosphate + (2E,6E)-farnesyl diphosphate = a di-trans,poly-cis-polyprenyl diphosphate + n diphosphate</text>
        <dbReference type="Rhea" id="RHEA:53008"/>
        <dbReference type="Rhea" id="RHEA-COMP:19494"/>
        <dbReference type="ChEBI" id="CHEBI:33019"/>
        <dbReference type="ChEBI" id="CHEBI:128769"/>
        <dbReference type="ChEBI" id="CHEBI:136960"/>
        <dbReference type="ChEBI" id="CHEBI:175763"/>
        <dbReference type="EC" id="2.5.1.87"/>
    </reaction>
</comment>
<keyword evidence="8" id="KW-0256">Endoplasmic reticulum</keyword>
<dbReference type="EMBL" id="JBEUSY010000517">
    <property type="protein sequence ID" value="KAL1228196.1"/>
    <property type="molecule type" value="Genomic_DNA"/>
</dbReference>
<evidence type="ECO:0000313" key="14">
    <source>
        <dbReference type="Proteomes" id="UP001558632"/>
    </source>
</evidence>
<keyword evidence="6" id="KW-0808">Transferase</keyword>
<dbReference type="Proteomes" id="UP001558632">
    <property type="component" value="Unassembled WGS sequence"/>
</dbReference>
<evidence type="ECO:0000256" key="12">
    <source>
        <dbReference type="ARBA" id="ARBA00047353"/>
    </source>
</evidence>
<evidence type="ECO:0000256" key="8">
    <source>
        <dbReference type="ARBA" id="ARBA00022824"/>
    </source>
</evidence>
<sequence>MLTSLYEMLYVLMKFLLFDRLKLAELSNPSNSSVKNDLRIIFPYSVEFSYKLQLSKFRDYVEITPAVAQLGTHNGECIGKVKRLFKNVSDIALLWLLIVLRFCFEQWIRIENGISYYYNKLKRYFIEKVPSSFKLPSHLGFVLIHEEDNDTDRLVLLVSKCAMLGICHVTLYRMRLWNSTERYKLIYQVKKKLNYCTKSEWLLQDSMGKFTLYNENGQRFCCSILDIRSGRFSIVQALKEYSHKQACCEEVTFDERQFVETFLDGQHCLEDVDYLLFFGGVVTVAGFPPLSLRWTEFGALPPLKDVQERHLLESLHSFALKEQRFGK</sequence>
<keyword evidence="11" id="KW-0472">Membrane</keyword>
<comment type="caution">
    <text evidence="13">The sequence shown here is derived from an EMBL/GenBank/DDBJ whole genome shotgun (WGS) entry which is preliminary data.</text>
</comment>
<dbReference type="InterPro" id="IPR038887">
    <property type="entry name" value="Nus1/NgBR"/>
</dbReference>
<dbReference type="EC" id="2.5.1.87" evidence="5"/>
<reference evidence="13 14" key="1">
    <citation type="submission" date="2024-07" db="EMBL/GenBank/DDBJ databases">
        <title>Enhanced genomic and transcriptomic resources for Trichinella pseudospiralis and T. spiralis underpin the discovery of pronounced molecular differences between stages and species.</title>
        <authorList>
            <person name="Pasi K.K."/>
            <person name="La Rosa G."/>
            <person name="Gomez-Morales M.A."/>
            <person name="Tosini F."/>
            <person name="Sumanam S."/>
            <person name="Young N.D."/>
            <person name="Chang B.C."/>
            <person name="Robin G.B."/>
        </authorList>
    </citation>
    <scope>NUCLEOTIDE SEQUENCE [LARGE SCALE GENOMIC DNA]</scope>
    <source>
        <strain evidence="13">ISS534</strain>
    </source>
</reference>
<dbReference type="InterPro" id="IPR036424">
    <property type="entry name" value="UPP_synth-like_sf"/>
</dbReference>
<keyword evidence="9" id="KW-0460">Magnesium</keyword>
<evidence type="ECO:0000313" key="13">
    <source>
        <dbReference type="EMBL" id="KAL1228196.1"/>
    </source>
</evidence>
<evidence type="ECO:0000256" key="7">
    <source>
        <dbReference type="ARBA" id="ARBA00022692"/>
    </source>
</evidence>
<dbReference type="PANTHER" id="PTHR21528">
    <property type="entry name" value="DEHYDRODOLICHYL DIPHOSPHATE SYNTHASE COMPLEX SUBUNIT NUS1"/>
    <property type="match status" value="1"/>
</dbReference>
<comment type="subcellular location">
    <subcellularLocation>
        <location evidence="2">Endoplasmic reticulum membrane</location>
    </subcellularLocation>
</comment>
<comment type="cofactor">
    <cofactor evidence="1">
        <name>Mg(2+)</name>
        <dbReference type="ChEBI" id="CHEBI:18420"/>
    </cofactor>
</comment>
<comment type="pathway">
    <text evidence="3">Protein modification; protein glycosylation.</text>
</comment>
<comment type="similarity">
    <text evidence="4">Belongs to the UPP synthase family.</text>
</comment>
<gene>
    <name evidence="13" type="ORF">TSPI_09889</name>
</gene>
<proteinExistence type="inferred from homology"/>
<evidence type="ECO:0000256" key="5">
    <source>
        <dbReference type="ARBA" id="ARBA00012596"/>
    </source>
</evidence>
<evidence type="ECO:0000256" key="6">
    <source>
        <dbReference type="ARBA" id="ARBA00022679"/>
    </source>
</evidence>
<evidence type="ECO:0000256" key="11">
    <source>
        <dbReference type="ARBA" id="ARBA00023136"/>
    </source>
</evidence>
<dbReference type="SUPFAM" id="SSF64005">
    <property type="entry name" value="Undecaprenyl diphosphate synthase"/>
    <property type="match status" value="1"/>
</dbReference>
<name>A0ABR3K3C0_TRISP</name>
<dbReference type="Gene3D" id="3.40.1180.10">
    <property type="entry name" value="Decaprenyl diphosphate synthase-like"/>
    <property type="match status" value="1"/>
</dbReference>